<proteinExistence type="predicted"/>
<organism evidence="2 3">
    <name type="scientific">Amycolatopsis marina</name>
    <dbReference type="NCBI Taxonomy" id="490629"/>
    <lineage>
        <taxon>Bacteria</taxon>
        <taxon>Bacillati</taxon>
        <taxon>Actinomycetota</taxon>
        <taxon>Actinomycetes</taxon>
        <taxon>Pseudonocardiales</taxon>
        <taxon>Pseudonocardiaceae</taxon>
        <taxon>Amycolatopsis</taxon>
    </lineage>
</organism>
<sequence length="352" mass="39537">MTSGVAVFDPRVDPEPAGWRDFQRRWRLHAVWDYELIRLEAWTARNPPVLIVVSDAGKVVAGLSVLVCRPWRKPRYASAPKQHSRWPRIRGPVWAEVYQPWLSGFPGVVFDPGLDPAARGDVARLAERELARCLGAGLLGVLYRALDQELAGIVAGRGRLTREVDSVAVLANDFSSPDDWLSLLSKSRRASLRRQHRELESASDLLVRGGAARDDLDGAEIARLINRHRAERGKAPLDTRSPLSGAYFERFLRRPDVHTLTYHDDEGQLLAVNTMLDHPDSVIKQHWAALPEAEGGRKHLFFDSYQRAVRHLVRRGAAELSAGRRPHEVKRSLGFRTRPIFGVAVPRPVVGR</sequence>
<feature type="domain" description="BioF2-like acetyltransferase" evidence="1">
    <location>
        <begin position="186"/>
        <end position="330"/>
    </location>
</feature>
<dbReference type="STRING" id="490629.SAMN05216266_107196"/>
<evidence type="ECO:0000313" key="3">
    <source>
        <dbReference type="Proteomes" id="UP000243799"/>
    </source>
</evidence>
<dbReference type="OrthoDB" id="3687960at2"/>
<dbReference type="SUPFAM" id="SSF55729">
    <property type="entry name" value="Acyl-CoA N-acyltransferases (Nat)"/>
    <property type="match status" value="1"/>
</dbReference>
<keyword evidence="3" id="KW-1185">Reference proteome</keyword>
<gene>
    <name evidence="2" type="ORF">SAMN05216266_107196</name>
</gene>
<dbReference type="InterPro" id="IPR038740">
    <property type="entry name" value="BioF2-like_GNAT_dom"/>
</dbReference>
<dbReference type="Pfam" id="PF13480">
    <property type="entry name" value="Acetyltransf_6"/>
    <property type="match status" value="1"/>
</dbReference>
<dbReference type="AlphaFoldDB" id="A0A1I0ZRR3"/>
<dbReference type="Proteomes" id="UP000243799">
    <property type="component" value="Unassembled WGS sequence"/>
</dbReference>
<dbReference type="InterPro" id="IPR016181">
    <property type="entry name" value="Acyl_CoA_acyltransferase"/>
</dbReference>
<dbReference type="EMBL" id="FOKG01000007">
    <property type="protein sequence ID" value="SFB27806.1"/>
    <property type="molecule type" value="Genomic_DNA"/>
</dbReference>
<accession>A0A1I0ZRR3</accession>
<evidence type="ECO:0000259" key="1">
    <source>
        <dbReference type="Pfam" id="PF13480"/>
    </source>
</evidence>
<dbReference type="RefSeq" id="WP_091673548.1">
    <property type="nucleotide sequence ID" value="NZ_FOKG01000007.1"/>
</dbReference>
<name>A0A1I0ZRR3_9PSEU</name>
<protein>
    <recommendedName>
        <fullName evidence="1">BioF2-like acetyltransferase domain-containing protein</fullName>
    </recommendedName>
</protein>
<reference evidence="3" key="1">
    <citation type="submission" date="2016-10" db="EMBL/GenBank/DDBJ databases">
        <authorList>
            <person name="Varghese N."/>
            <person name="Submissions S."/>
        </authorList>
    </citation>
    <scope>NUCLEOTIDE SEQUENCE [LARGE SCALE GENOMIC DNA]</scope>
    <source>
        <strain evidence="3">CGMCC 4.3568</strain>
    </source>
</reference>
<evidence type="ECO:0000313" key="2">
    <source>
        <dbReference type="EMBL" id="SFB27806.1"/>
    </source>
</evidence>